<dbReference type="Pfam" id="PF13568">
    <property type="entry name" value="OMP_b-brl_2"/>
    <property type="match status" value="1"/>
</dbReference>
<reference evidence="4" key="1">
    <citation type="submission" date="2016-10" db="EMBL/GenBank/DDBJ databases">
        <authorList>
            <person name="Varghese N."/>
            <person name="Submissions S."/>
        </authorList>
    </citation>
    <scope>NUCLEOTIDE SEQUENCE [LARGE SCALE GENOMIC DNA]</scope>
    <source>
        <strain evidence="4">DSM 24499</strain>
    </source>
</reference>
<feature type="chain" id="PRO_5011612037" evidence="1">
    <location>
        <begin position="20"/>
        <end position="240"/>
    </location>
</feature>
<evidence type="ECO:0000313" key="4">
    <source>
        <dbReference type="Proteomes" id="UP000199438"/>
    </source>
</evidence>
<sequence length="240" mass="28130">MKRYFLLFIILFSFTQAQAQLFSKEKVQQSVDIDNKRWSWGYFLGFNSYDFNFKYNEYDSSPRTGREVAVQRNIGFNVGLLGNLKLHKNLDLRLQPGVNFASRGFYFPLGNGVNEENRYREINSTYIHVPLLLKINTNRLNNFRPFLIGGVSYSANLSSNEDKTDDNYAGQFRMTTNNYNWEIGFGIDFYLYYFKFTPSIRGVFGFNDELIRDDAPNDGRFTGNIDKMETRAIFLNFTFQ</sequence>
<dbReference type="STRING" id="1334022.SAMN04487907_1069"/>
<dbReference type="AlphaFoldDB" id="A0A1I1KHT3"/>
<keyword evidence="1" id="KW-0732">Signal</keyword>
<dbReference type="OrthoDB" id="1467485at2"/>
<evidence type="ECO:0000313" key="3">
    <source>
        <dbReference type="EMBL" id="SFC60115.1"/>
    </source>
</evidence>
<gene>
    <name evidence="3" type="ORF">SAMN04487907_1069</name>
</gene>
<feature type="domain" description="Outer membrane protein beta-barrel" evidence="2">
    <location>
        <begin position="19"/>
        <end position="209"/>
    </location>
</feature>
<name>A0A1I1KHT3_9FLAO</name>
<dbReference type="EMBL" id="FOKV01000006">
    <property type="protein sequence ID" value="SFC60115.1"/>
    <property type="molecule type" value="Genomic_DNA"/>
</dbReference>
<dbReference type="InterPro" id="IPR025665">
    <property type="entry name" value="Beta-barrel_OMP_2"/>
</dbReference>
<feature type="signal peptide" evidence="1">
    <location>
        <begin position="1"/>
        <end position="19"/>
    </location>
</feature>
<organism evidence="3 4">
    <name type="scientific">Zunongwangia mangrovi</name>
    <dbReference type="NCBI Taxonomy" id="1334022"/>
    <lineage>
        <taxon>Bacteria</taxon>
        <taxon>Pseudomonadati</taxon>
        <taxon>Bacteroidota</taxon>
        <taxon>Flavobacteriia</taxon>
        <taxon>Flavobacteriales</taxon>
        <taxon>Flavobacteriaceae</taxon>
        <taxon>Zunongwangia</taxon>
    </lineage>
</organism>
<dbReference type="RefSeq" id="WP_092543333.1">
    <property type="nucleotide sequence ID" value="NZ_FOKV01000006.1"/>
</dbReference>
<accession>A0A1I1KHT3</accession>
<proteinExistence type="predicted"/>
<dbReference type="Proteomes" id="UP000199438">
    <property type="component" value="Unassembled WGS sequence"/>
</dbReference>
<protein>
    <submittedName>
        <fullName evidence="3">Probable protein-translocating porin PorT</fullName>
    </submittedName>
</protein>
<evidence type="ECO:0000259" key="2">
    <source>
        <dbReference type="Pfam" id="PF13568"/>
    </source>
</evidence>
<evidence type="ECO:0000256" key="1">
    <source>
        <dbReference type="SAM" id="SignalP"/>
    </source>
</evidence>
<keyword evidence="4" id="KW-1185">Reference proteome</keyword>